<name>A0A163J4P3_ABSGL</name>
<dbReference type="Proteomes" id="UP000078561">
    <property type="component" value="Unassembled WGS sequence"/>
</dbReference>
<keyword evidence="2" id="KW-1185">Reference proteome</keyword>
<accession>A0A163J4P3</accession>
<organism evidence="1">
    <name type="scientific">Absidia glauca</name>
    <name type="common">Pin mould</name>
    <dbReference type="NCBI Taxonomy" id="4829"/>
    <lineage>
        <taxon>Eukaryota</taxon>
        <taxon>Fungi</taxon>
        <taxon>Fungi incertae sedis</taxon>
        <taxon>Mucoromycota</taxon>
        <taxon>Mucoromycotina</taxon>
        <taxon>Mucoromycetes</taxon>
        <taxon>Mucorales</taxon>
        <taxon>Cunninghamellaceae</taxon>
        <taxon>Absidia</taxon>
    </lineage>
</organism>
<proteinExistence type="predicted"/>
<evidence type="ECO:0000313" key="2">
    <source>
        <dbReference type="Proteomes" id="UP000078561"/>
    </source>
</evidence>
<gene>
    <name evidence="1" type="primary">ABSGL_02626.1 scaffold 3684</name>
</gene>
<dbReference type="AlphaFoldDB" id="A0A163J4P3"/>
<dbReference type="EMBL" id="LT551602">
    <property type="protein sequence ID" value="SAL97155.1"/>
    <property type="molecule type" value="Genomic_DNA"/>
</dbReference>
<dbReference type="InParanoid" id="A0A163J4P3"/>
<evidence type="ECO:0000313" key="1">
    <source>
        <dbReference type="EMBL" id="SAL97155.1"/>
    </source>
</evidence>
<sequence>MQHLRAKRVIKLKHSSLVVPRVKLELGKVVGGQIAEFWEQVGSRYWFSTPHKVHQRDFNRNIWLKQHVTTIPTIVSHGITDRQRTMFQIMQEHIMATCSPIHKALQPNKIIEPSLTHDSNRNHAHITILMLSKTTASIQKQVIEHPQRYHDHLECASMLRMNPSNDEKSTMNGEF</sequence>
<reference evidence="1" key="1">
    <citation type="submission" date="2016-04" db="EMBL/GenBank/DDBJ databases">
        <authorList>
            <person name="Evans L.H."/>
            <person name="Alamgir A."/>
            <person name="Owens N."/>
            <person name="Weber N.D."/>
            <person name="Virtaneva K."/>
            <person name="Barbian K."/>
            <person name="Babar A."/>
            <person name="Rosenke K."/>
        </authorList>
    </citation>
    <scope>NUCLEOTIDE SEQUENCE [LARGE SCALE GENOMIC DNA]</scope>
    <source>
        <strain evidence="1">CBS 101.48</strain>
    </source>
</reference>
<protein>
    <submittedName>
        <fullName evidence="1">Uncharacterized protein</fullName>
    </submittedName>
</protein>